<proteinExistence type="predicted"/>
<dbReference type="Pfam" id="PF11146">
    <property type="entry name" value="DUF2905"/>
    <property type="match status" value="1"/>
</dbReference>
<evidence type="ECO:0000313" key="2">
    <source>
        <dbReference type="EMBL" id="MFD2934626.1"/>
    </source>
</evidence>
<reference evidence="3" key="1">
    <citation type="journal article" date="2019" name="Int. J. Syst. Evol. Microbiol.">
        <title>The Global Catalogue of Microorganisms (GCM) 10K type strain sequencing project: providing services to taxonomists for standard genome sequencing and annotation.</title>
        <authorList>
            <consortium name="The Broad Institute Genomics Platform"/>
            <consortium name="The Broad Institute Genome Sequencing Center for Infectious Disease"/>
            <person name="Wu L."/>
            <person name="Ma J."/>
        </authorList>
    </citation>
    <scope>NUCLEOTIDE SEQUENCE [LARGE SCALE GENOMIC DNA]</scope>
    <source>
        <strain evidence="3">KCTC 52490</strain>
    </source>
</reference>
<comment type="caution">
    <text evidence="2">The sequence shown here is derived from an EMBL/GenBank/DDBJ whole genome shotgun (WGS) entry which is preliminary data.</text>
</comment>
<evidence type="ECO:0000313" key="3">
    <source>
        <dbReference type="Proteomes" id="UP001597512"/>
    </source>
</evidence>
<evidence type="ECO:0000256" key="1">
    <source>
        <dbReference type="SAM" id="Phobius"/>
    </source>
</evidence>
<keyword evidence="3" id="KW-1185">Reference proteome</keyword>
<dbReference type="EMBL" id="JBHUOM010000003">
    <property type="protein sequence ID" value="MFD2934626.1"/>
    <property type="molecule type" value="Genomic_DNA"/>
</dbReference>
<gene>
    <name evidence="2" type="ORF">ACFS25_12600</name>
</gene>
<dbReference type="InterPro" id="IPR021320">
    <property type="entry name" value="DUF2905"/>
</dbReference>
<dbReference type="Proteomes" id="UP001597512">
    <property type="component" value="Unassembled WGS sequence"/>
</dbReference>
<keyword evidence="1" id="KW-0472">Membrane</keyword>
<organism evidence="2 3">
    <name type="scientific">Spirosoma flavum</name>
    <dbReference type="NCBI Taxonomy" id="2048557"/>
    <lineage>
        <taxon>Bacteria</taxon>
        <taxon>Pseudomonadati</taxon>
        <taxon>Bacteroidota</taxon>
        <taxon>Cytophagia</taxon>
        <taxon>Cytophagales</taxon>
        <taxon>Cytophagaceae</taxon>
        <taxon>Spirosoma</taxon>
    </lineage>
</organism>
<accession>A0ABW6AGR4</accession>
<feature type="transmembrane region" description="Helical" evidence="1">
    <location>
        <begin position="50"/>
        <end position="71"/>
    </location>
</feature>
<keyword evidence="1" id="KW-0812">Transmembrane</keyword>
<feature type="transmembrane region" description="Helical" evidence="1">
    <location>
        <begin position="9"/>
        <end position="27"/>
    </location>
</feature>
<keyword evidence="1" id="KW-1133">Transmembrane helix</keyword>
<dbReference type="RefSeq" id="WP_381500987.1">
    <property type="nucleotide sequence ID" value="NZ_JBHUOM010000003.1"/>
</dbReference>
<name>A0ABW6AGR4_9BACT</name>
<dbReference type="PANTHER" id="PTHR36443">
    <property type="entry name" value="BSR5223 PROTEIN"/>
    <property type="match status" value="1"/>
</dbReference>
<sequence length="76" mass="8352">MTPTFGKSIILIGAMIVLVGIVIYFFGDKFSWLGRLPGDVRIDGKNGGGFYFPIVTCIVVSILLNLLIALIRRFFG</sequence>
<protein>
    <submittedName>
        <fullName evidence="2">DUF2905 domain-containing protein</fullName>
    </submittedName>
</protein>
<dbReference type="PANTHER" id="PTHR36443:SF1">
    <property type="entry name" value="BSR5223 PROTEIN"/>
    <property type="match status" value="1"/>
</dbReference>